<keyword evidence="1" id="KW-1133">Transmembrane helix</keyword>
<keyword evidence="1" id="KW-0472">Membrane</keyword>
<dbReference type="GO" id="GO:0008236">
    <property type="term" value="F:serine-type peptidase activity"/>
    <property type="evidence" value="ECO:0007669"/>
    <property type="project" value="InterPro"/>
</dbReference>
<dbReference type="InterPro" id="IPR022742">
    <property type="entry name" value="Hydrolase_4"/>
</dbReference>
<accession>A0A484ICJ5</accession>
<dbReference type="InterPro" id="IPR001375">
    <property type="entry name" value="Peptidase_S9_cat"/>
</dbReference>
<name>A0A484ICJ5_9ARCH</name>
<dbReference type="Pfam" id="PF00326">
    <property type="entry name" value="Peptidase_S9"/>
    <property type="match status" value="1"/>
</dbReference>
<dbReference type="PANTHER" id="PTHR43265">
    <property type="entry name" value="ESTERASE ESTD"/>
    <property type="match status" value="1"/>
</dbReference>
<dbReference type="KEGG" id="nfn:NFRAN_2498"/>
<dbReference type="EMBL" id="LR216287">
    <property type="protein sequence ID" value="VFJ14820.1"/>
    <property type="molecule type" value="Genomic_DNA"/>
</dbReference>
<evidence type="ECO:0000259" key="3">
    <source>
        <dbReference type="Pfam" id="PF12146"/>
    </source>
</evidence>
<evidence type="ECO:0000313" key="4">
    <source>
        <dbReference type="EMBL" id="VFJ14820.1"/>
    </source>
</evidence>
<dbReference type="GO" id="GO:0006508">
    <property type="term" value="P:proteolysis"/>
    <property type="evidence" value="ECO:0007669"/>
    <property type="project" value="InterPro"/>
</dbReference>
<keyword evidence="1" id="KW-0812">Transmembrane</keyword>
<sequence length="407" mass="44687">MIVLQSKFKSSSFVVLSTFFGAIMILSSYSMTLGNPLFSETSAQSDLQVIKYRDLVIDLGDGVTTKAQISYPAVGKGPFPAVLLIQGSGALDMNETLTTNSKPFWEISQYLSERGFAVLKYDKRGVGPESYTILNSSVWGNNTVDDQVNDGKKALSVLVQQPEVDPKRISVLGHSEGTLYAPIIAMDNSTMVSNVILMAALAQNPLKDVEYYQDVSLPLEYAMQVMDNNNTGLISMQQIVSDPFLRNFLLPSSVAYSNDTKAITAALIDKFGNSSNINIDKQIKPLLIKGYENTTAFNLLECDTVGICPVLWKSLSNMPTSLSSIGNVSKSTGILILTGENDVQTPVQQSFLLHQRLNEVNHPDHTLITYPDLGHAFYPSSKWKTAFGPMEPDVLADLYSWLESHSK</sequence>
<dbReference type="InterPro" id="IPR029058">
    <property type="entry name" value="AB_hydrolase_fold"/>
</dbReference>
<dbReference type="RefSeq" id="WP_134484921.1">
    <property type="nucleotide sequence ID" value="NZ_LR216287.1"/>
</dbReference>
<reference evidence="4 5" key="1">
    <citation type="submission" date="2019-02" db="EMBL/GenBank/DDBJ databases">
        <authorList>
            <person name="Lehtovirta-Morley E L."/>
        </authorList>
    </citation>
    <scope>NUCLEOTIDE SEQUENCE [LARGE SCALE GENOMIC DNA]</scope>
    <source>
        <strain evidence="4">NFRAN1</strain>
    </source>
</reference>
<feature type="domain" description="Serine aminopeptidase S33" evidence="3">
    <location>
        <begin position="104"/>
        <end position="208"/>
    </location>
</feature>
<dbReference type="InterPro" id="IPR053145">
    <property type="entry name" value="AB_hydrolase_Est10"/>
</dbReference>
<dbReference type="Gene3D" id="3.40.50.1820">
    <property type="entry name" value="alpha/beta hydrolase"/>
    <property type="match status" value="1"/>
</dbReference>
<evidence type="ECO:0000259" key="2">
    <source>
        <dbReference type="Pfam" id="PF00326"/>
    </source>
</evidence>
<dbReference type="Proteomes" id="UP000294299">
    <property type="component" value="Chromosome NFRAN"/>
</dbReference>
<organism evidence="4 5">
    <name type="scientific">Candidatus Nitrosocosmicus franklandianus</name>
    <dbReference type="NCBI Taxonomy" id="1798806"/>
    <lineage>
        <taxon>Archaea</taxon>
        <taxon>Nitrososphaerota</taxon>
        <taxon>Nitrososphaeria</taxon>
        <taxon>Nitrososphaerales</taxon>
        <taxon>Nitrososphaeraceae</taxon>
        <taxon>Candidatus Nitrosocosmicus</taxon>
    </lineage>
</organism>
<feature type="domain" description="Peptidase S9 prolyl oligopeptidase catalytic" evidence="2">
    <location>
        <begin position="322"/>
        <end position="380"/>
    </location>
</feature>
<dbReference type="GeneID" id="39421683"/>
<proteinExistence type="predicted"/>
<evidence type="ECO:0000313" key="5">
    <source>
        <dbReference type="Proteomes" id="UP000294299"/>
    </source>
</evidence>
<keyword evidence="5" id="KW-1185">Reference proteome</keyword>
<dbReference type="AlphaFoldDB" id="A0A484ICJ5"/>
<dbReference type="Pfam" id="PF12146">
    <property type="entry name" value="Hydrolase_4"/>
    <property type="match status" value="1"/>
</dbReference>
<evidence type="ECO:0000256" key="1">
    <source>
        <dbReference type="SAM" id="Phobius"/>
    </source>
</evidence>
<gene>
    <name evidence="4" type="ORF">NFRAN_2498</name>
</gene>
<feature type="transmembrane region" description="Helical" evidence="1">
    <location>
        <begin position="12"/>
        <end position="31"/>
    </location>
</feature>
<dbReference type="SUPFAM" id="SSF53474">
    <property type="entry name" value="alpha/beta-Hydrolases"/>
    <property type="match status" value="1"/>
</dbReference>
<dbReference type="PANTHER" id="PTHR43265:SF1">
    <property type="entry name" value="ESTERASE ESTD"/>
    <property type="match status" value="1"/>
</dbReference>
<protein>
    <submittedName>
        <fullName evidence="4">Fermentation/respiration switch protein</fullName>
    </submittedName>
</protein>
<dbReference type="GO" id="GO:0052689">
    <property type="term" value="F:carboxylic ester hydrolase activity"/>
    <property type="evidence" value="ECO:0007669"/>
    <property type="project" value="TreeGrafter"/>
</dbReference>
<dbReference type="OrthoDB" id="203477at2157"/>